<feature type="chain" id="PRO_5016574365" description="Candidate secreted effector protein" evidence="1">
    <location>
        <begin position="22"/>
        <end position="113"/>
    </location>
</feature>
<organism evidence="2 3">
    <name type="scientific">Blumeria hordei</name>
    <name type="common">Barley powdery mildew</name>
    <name type="synonym">Blumeria graminis f. sp. hordei</name>
    <dbReference type="NCBI Taxonomy" id="2867405"/>
    <lineage>
        <taxon>Eukaryota</taxon>
        <taxon>Fungi</taxon>
        <taxon>Dikarya</taxon>
        <taxon>Ascomycota</taxon>
        <taxon>Pezizomycotina</taxon>
        <taxon>Leotiomycetes</taxon>
        <taxon>Erysiphales</taxon>
        <taxon>Erysiphaceae</taxon>
        <taxon>Blumeria</taxon>
    </lineage>
</organism>
<evidence type="ECO:0008006" key="4">
    <source>
        <dbReference type="Google" id="ProtNLM"/>
    </source>
</evidence>
<evidence type="ECO:0000313" key="2">
    <source>
        <dbReference type="EMBL" id="SZF04373.1"/>
    </source>
</evidence>
<dbReference type="VEuPathDB" id="FungiDB:BLGHR1_15169"/>
<evidence type="ECO:0000313" key="3">
    <source>
        <dbReference type="Proteomes" id="UP000275772"/>
    </source>
</evidence>
<name>A0A383UVJ4_BLUHO</name>
<sequence>MKSSALVFFAALLSYAMPVLGAIHYNCLDAYIPKTEIDERVRAKYQELVAQGTRPDQFQAGSTFGHVSYNRESVLNRHGSMEITVKFDKSKNIISVKALYSGNNYNCQVFNWE</sequence>
<gene>
    <name evidence="2" type="ORF">BLGHR1_15169</name>
</gene>
<keyword evidence="1" id="KW-0732">Signal</keyword>
<evidence type="ECO:0000256" key="1">
    <source>
        <dbReference type="SAM" id="SignalP"/>
    </source>
</evidence>
<protein>
    <recommendedName>
        <fullName evidence="4">Candidate secreted effector protein</fullName>
    </recommendedName>
</protein>
<reference evidence="2 3" key="1">
    <citation type="submission" date="2017-11" db="EMBL/GenBank/DDBJ databases">
        <authorList>
            <person name="Kracher B."/>
        </authorList>
    </citation>
    <scope>NUCLEOTIDE SEQUENCE [LARGE SCALE GENOMIC DNA]</scope>
    <source>
        <strain evidence="2 3">RACE1</strain>
    </source>
</reference>
<accession>A0A383UVJ4</accession>
<feature type="signal peptide" evidence="1">
    <location>
        <begin position="1"/>
        <end position="21"/>
    </location>
</feature>
<dbReference type="Proteomes" id="UP000275772">
    <property type="component" value="Unassembled WGS sequence"/>
</dbReference>
<proteinExistence type="predicted"/>
<dbReference type="AlphaFoldDB" id="A0A383UVJ4"/>
<dbReference type="EMBL" id="UNSH01000064">
    <property type="protein sequence ID" value="SZF04373.1"/>
    <property type="molecule type" value="Genomic_DNA"/>
</dbReference>